<dbReference type="CDD" id="cd07043">
    <property type="entry name" value="STAS_anti-anti-sigma_factors"/>
    <property type="match status" value="1"/>
</dbReference>
<dbReference type="PANTHER" id="PTHR33495">
    <property type="entry name" value="ANTI-SIGMA FACTOR ANTAGONIST TM_1081-RELATED-RELATED"/>
    <property type="match status" value="1"/>
</dbReference>
<dbReference type="SUPFAM" id="SSF52091">
    <property type="entry name" value="SpoIIaa-like"/>
    <property type="match status" value="1"/>
</dbReference>
<name>A0ABW7ZXJ6_9ACTN</name>
<sequence length="139" mass="14835">MSRLTFAHRHLPGITVVTLAGDLDATNAGRLETFLADVRRPGDHLVFDLAEIHFMDSAGLRALLNSYTSAARLGGSVRLAALQAMPARIVEITRVDTHMPVHRTVEDALTAVRTPPEPPRRPISDTIDSTGSGSGTSAA</sequence>
<comment type="similarity">
    <text evidence="1 2">Belongs to the anti-sigma-factor antagonist family.</text>
</comment>
<evidence type="ECO:0000313" key="6">
    <source>
        <dbReference type="Proteomes" id="UP001612928"/>
    </source>
</evidence>
<reference evidence="5 6" key="1">
    <citation type="submission" date="2024-10" db="EMBL/GenBank/DDBJ databases">
        <title>The Natural Products Discovery Center: Release of the First 8490 Sequenced Strains for Exploring Actinobacteria Biosynthetic Diversity.</title>
        <authorList>
            <person name="Kalkreuter E."/>
            <person name="Kautsar S.A."/>
            <person name="Yang D."/>
            <person name="Bader C.D."/>
            <person name="Teijaro C.N."/>
            <person name="Fluegel L."/>
            <person name="Davis C.M."/>
            <person name="Simpson J.R."/>
            <person name="Lauterbach L."/>
            <person name="Steele A.D."/>
            <person name="Gui C."/>
            <person name="Meng S."/>
            <person name="Li G."/>
            <person name="Viehrig K."/>
            <person name="Ye F."/>
            <person name="Su P."/>
            <person name="Kiefer A.F."/>
            <person name="Nichols A."/>
            <person name="Cepeda A.J."/>
            <person name="Yan W."/>
            <person name="Fan B."/>
            <person name="Jiang Y."/>
            <person name="Adhikari A."/>
            <person name="Zheng C.-J."/>
            <person name="Schuster L."/>
            <person name="Cowan T.M."/>
            <person name="Smanski M.J."/>
            <person name="Chevrette M.G."/>
            <person name="De Carvalho L.P.S."/>
            <person name="Shen B."/>
        </authorList>
    </citation>
    <scope>NUCLEOTIDE SEQUENCE [LARGE SCALE GENOMIC DNA]</scope>
    <source>
        <strain evidence="5 6">NPDC049503</strain>
    </source>
</reference>
<dbReference type="NCBIfam" id="TIGR00377">
    <property type="entry name" value="ant_ant_sig"/>
    <property type="match status" value="1"/>
</dbReference>
<dbReference type="EMBL" id="JBITMB010000001">
    <property type="protein sequence ID" value="MFI7439275.1"/>
    <property type="molecule type" value="Genomic_DNA"/>
</dbReference>
<dbReference type="InterPro" id="IPR003658">
    <property type="entry name" value="Anti-sigma_ant"/>
</dbReference>
<evidence type="ECO:0000256" key="2">
    <source>
        <dbReference type="RuleBase" id="RU003749"/>
    </source>
</evidence>
<protein>
    <recommendedName>
        <fullName evidence="2">Anti-sigma factor antagonist</fullName>
    </recommendedName>
</protein>
<dbReference type="InterPro" id="IPR002645">
    <property type="entry name" value="STAS_dom"/>
</dbReference>
<comment type="caution">
    <text evidence="5">The sequence shown here is derived from an EMBL/GenBank/DDBJ whole genome shotgun (WGS) entry which is preliminary data.</text>
</comment>
<dbReference type="Proteomes" id="UP001612928">
    <property type="component" value="Unassembled WGS sequence"/>
</dbReference>
<dbReference type="PANTHER" id="PTHR33495:SF2">
    <property type="entry name" value="ANTI-SIGMA FACTOR ANTAGONIST TM_1081-RELATED"/>
    <property type="match status" value="1"/>
</dbReference>
<dbReference type="PROSITE" id="PS50801">
    <property type="entry name" value="STAS"/>
    <property type="match status" value="1"/>
</dbReference>
<keyword evidence="6" id="KW-1185">Reference proteome</keyword>
<feature type="compositionally biased region" description="Low complexity" evidence="3">
    <location>
        <begin position="124"/>
        <end position="139"/>
    </location>
</feature>
<feature type="domain" description="STAS" evidence="4">
    <location>
        <begin position="4"/>
        <end position="112"/>
    </location>
</feature>
<evidence type="ECO:0000256" key="1">
    <source>
        <dbReference type="ARBA" id="ARBA00009013"/>
    </source>
</evidence>
<proteinExistence type="inferred from homology"/>
<evidence type="ECO:0000259" key="4">
    <source>
        <dbReference type="PROSITE" id="PS50801"/>
    </source>
</evidence>
<dbReference type="Pfam" id="PF01740">
    <property type="entry name" value="STAS"/>
    <property type="match status" value="1"/>
</dbReference>
<organism evidence="5 6">
    <name type="scientific">Nonomuraea indica</name>
    <dbReference type="NCBI Taxonomy" id="1581193"/>
    <lineage>
        <taxon>Bacteria</taxon>
        <taxon>Bacillati</taxon>
        <taxon>Actinomycetota</taxon>
        <taxon>Actinomycetes</taxon>
        <taxon>Streptosporangiales</taxon>
        <taxon>Streptosporangiaceae</taxon>
        <taxon>Nonomuraea</taxon>
    </lineage>
</organism>
<evidence type="ECO:0000313" key="5">
    <source>
        <dbReference type="EMBL" id="MFI7439275.1"/>
    </source>
</evidence>
<feature type="region of interest" description="Disordered" evidence="3">
    <location>
        <begin position="109"/>
        <end position="139"/>
    </location>
</feature>
<dbReference type="Gene3D" id="3.30.750.24">
    <property type="entry name" value="STAS domain"/>
    <property type="match status" value="1"/>
</dbReference>
<evidence type="ECO:0000256" key="3">
    <source>
        <dbReference type="SAM" id="MobiDB-lite"/>
    </source>
</evidence>
<accession>A0ABW7ZXJ6</accession>
<dbReference type="InterPro" id="IPR036513">
    <property type="entry name" value="STAS_dom_sf"/>
</dbReference>
<dbReference type="RefSeq" id="WP_397018810.1">
    <property type="nucleotide sequence ID" value="NZ_JBITMB010000001.1"/>
</dbReference>
<gene>
    <name evidence="5" type="ORF">ACIBP5_04835</name>
</gene>